<feature type="compositionally biased region" description="Basic and acidic residues" evidence="1">
    <location>
        <begin position="123"/>
        <end position="143"/>
    </location>
</feature>
<dbReference type="AlphaFoldDB" id="A0A1I4P013"/>
<feature type="compositionally biased region" description="Polar residues" evidence="1">
    <location>
        <begin position="94"/>
        <end position="110"/>
    </location>
</feature>
<evidence type="ECO:0000313" key="4">
    <source>
        <dbReference type="EMBL" id="SFM21164.1"/>
    </source>
</evidence>
<evidence type="ECO:0000256" key="2">
    <source>
        <dbReference type="SAM" id="Phobius"/>
    </source>
</evidence>
<organism evidence="4 5">
    <name type="scientific">Nitrosomonas nitrosa</name>
    <dbReference type="NCBI Taxonomy" id="52442"/>
    <lineage>
        <taxon>Bacteria</taxon>
        <taxon>Pseudomonadati</taxon>
        <taxon>Pseudomonadota</taxon>
        <taxon>Betaproteobacteria</taxon>
        <taxon>Nitrosomonadales</taxon>
        <taxon>Nitrosomonadaceae</taxon>
        <taxon>Nitrosomonas</taxon>
    </lineage>
</organism>
<keyword evidence="2" id="KW-0812">Transmembrane</keyword>
<accession>A0A1I4P013</accession>
<feature type="compositionally biased region" description="Polar residues" evidence="1">
    <location>
        <begin position="148"/>
        <end position="158"/>
    </location>
</feature>
<keyword evidence="5" id="KW-1185">Reference proteome</keyword>
<name>A0A1I4P013_9PROT</name>
<evidence type="ECO:0000313" key="3">
    <source>
        <dbReference type="EMBL" id="CAE6500373.1"/>
    </source>
</evidence>
<gene>
    <name evidence="3" type="ORF">NMYAN_190018</name>
    <name evidence="4" type="ORF">SAMN05421880_10997</name>
</gene>
<dbReference type="EMBL" id="CAJNAP010000011">
    <property type="protein sequence ID" value="CAE6500373.1"/>
    <property type="molecule type" value="Genomic_DNA"/>
</dbReference>
<evidence type="ECO:0000313" key="5">
    <source>
        <dbReference type="Proteomes" id="UP000199561"/>
    </source>
</evidence>
<reference evidence="3" key="2">
    <citation type="submission" date="2021-02" db="EMBL/GenBank/DDBJ databases">
        <authorList>
            <person name="Han P."/>
        </authorList>
    </citation>
    <scope>NUCLEOTIDE SEQUENCE</scope>
    <source>
        <strain evidence="3">Nitrosomonas nitrosa 18-3D</strain>
    </source>
</reference>
<dbReference type="RefSeq" id="WP_090667749.1">
    <property type="nucleotide sequence ID" value="NZ_CAJNAP010000011.1"/>
</dbReference>
<sequence length="158" mass="17510">MESLVLWKYLDNVWILTGLALVILVCLLKLLSVGNLSDQKTRRQAFKGINYLFVLGITGMALGTLFSQYGGFAPSQQTNADLFGTQTLPNQELIDAQSQSQSISHDTGSASGAEGFNPLFHSLPDRTRSERPHPSKQETHEDLESMADISNETPYYEE</sequence>
<keyword evidence="2" id="KW-1133">Transmembrane helix</keyword>
<feature type="transmembrane region" description="Helical" evidence="2">
    <location>
        <begin position="12"/>
        <end position="31"/>
    </location>
</feature>
<reference evidence="4 5" key="1">
    <citation type="submission" date="2016-10" db="EMBL/GenBank/DDBJ databases">
        <authorList>
            <person name="de Groot N.N."/>
        </authorList>
    </citation>
    <scope>NUCLEOTIDE SEQUENCE [LARGE SCALE GENOMIC DNA]</scope>
    <source>
        <strain evidence="4 5">Nm146</strain>
    </source>
</reference>
<evidence type="ECO:0000256" key="1">
    <source>
        <dbReference type="SAM" id="MobiDB-lite"/>
    </source>
</evidence>
<protein>
    <submittedName>
        <fullName evidence="4">Uncharacterized protein</fullName>
    </submittedName>
</protein>
<dbReference type="EMBL" id="FOUF01000009">
    <property type="protein sequence ID" value="SFM21164.1"/>
    <property type="molecule type" value="Genomic_DNA"/>
</dbReference>
<proteinExistence type="predicted"/>
<dbReference type="Proteomes" id="UP000199561">
    <property type="component" value="Unassembled WGS sequence"/>
</dbReference>
<keyword evidence="2" id="KW-0472">Membrane</keyword>
<dbReference type="Proteomes" id="UP000601736">
    <property type="component" value="Unassembled WGS sequence"/>
</dbReference>
<feature type="transmembrane region" description="Helical" evidence="2">
    <location>
        <begin position="51"/>
        <end position="72"/>
    </location>
</feature>
<feature type="region of interest" description="Disordered" evidence="1">
    <location>
        <begin position="94"/>
        <end position="158"/>
    </location>
</feature>